<proteinExistence type="predicted"/>
<dbReference type="SUPFAM" id="SSF46565">
    <property type="entry name" value="Chaperone J-domain"/>
    <property type="match status" value="1"/>
</dbReference>
<reference evidence="3" key="1">
    <citation type="journal article" date="2019" name="PLoS Negl. Trop. Dis.">
        <title>Revisiting the worldwide diversity of Leptospira species in the environment.</title>
        <authorList>
            <person name="Vincent A.T."/>
            <person name="Schiettekatte O."/>
            <person name="Bourhy P."/>
            <person name="Veyrier F.J."/>
            <person name="Picardeau M."/>
        </authorList>
    </citation>
    <scope>NUCLEOTIDE SEQUENCE [LARGE SCALE GENOMIC DNA]</scope>
    <source>
        <strain evidence="3">201400974</strain>
    </source>
</reference>
<sequence>MGGTKKNNPPFPDYYETLELPYGATAEAIRTNFRRLAKYFHPDIPLTGSEEAFIKIFTAYRTLSSQVRTKYDEIYKKYQAARFLQKQVSLSAPIVLPPSRVTFSTGILDLAKRGLMRKGFRTKDRRKVTGINYDIVVHIKEKEAIRRVIALIPLTVRIVCRDCMGGDPHCSSCGGAGSYKSSRNLKVEFPPSTLQNNRLFEFDLSKFRPDSFTHFKKKLLRVKLQIERKIPLPFEAGPVGK</sequence>
<comment type="caution">
    <text evidence="3">The sequence shown here is derived from an EMBL/GenBank/DDBJ whole genome shotgun (WGS) entry which is preliminary data.</text>
</comment>
<dbReference type="PANTHER" id="PTHR44145">
    <property type="entry name" value="DNAJ HOMOLOG SUBFAMILY A MEMBER 3, MITOCHONDRIAL"/>
    <property type="match status" value="1"/>
</dbReference>
<dbReference type="RefSeq" id="WP_135763237.1">
    <property type="nucleotide sequence ID" value="NZ_RQHV01000032.1"/>
</dbReference>
<dbReference type="InterPro" id="IPR036869">
    <property type="entry name" value="J_dom_sf"/>
</dbReference>
<dbReference type="Pfam" id="PF00226">
    <property type="entry name" value="DnaJ"/>
    <property type="match status" value="1"/>
</dbReference>
<dbReference type="PROSITE" id="PS50076">
    <property type="entry name" value="DNAJ_2"/>
    <property type="match status" value="1"/>
</dbReference>
<dbReference type="InterPro" id="IPR001623">
    <property type="entry name" value="DnaJ_domain"/>
</dbReference>
<dbReference type="Proteomes" id="UP000298264">
    <property type="component" value="Unassembled WGS sequence"/>
</dbReference>
<protein>
    <submittedName>
        <fullName evidence="3">Molecular chaperone DnaJ</fullName>
    </submittedName>
</protein>
<dbReference type="PANTHER" id="PTHR44145:SF3">
    <property type="entry name" value="DNAJ HOMOLOG SUBFAMILY A MEMBER 3, MITOCHONDRIAL"/>
    <property type="match status" value="1"/>
</dbReference>
<keyword evidence="1" id="KW-0143">Chaperone</keyword>
<evidence type="ECO:0000259" key="2">
    <source>
        <dbReference type="PROSITE" id="PS50076"/>
    </source>
</evidence>
<dbReference type="InterPro" id="IPR051938">
    <property type="entry name" value="Apopto_cytoskel_mod"/>
</dbReference>
<accession>A0A4R9LTM5</accession>
<evidence type="ECO:0000313" key="4">
    <source>
        <dbReference type="Proteomes" id="UP000298264"/>
    </source>
</evidence>
<dbReference type="CDD" id="cd06257">
    <property type="entry name" value="DnaJ"/>
    <property type="match status" value="1"/>
</dbReference>
<evidence type="ECO:0000256" key="1">
    <source>
        <dbReference type="ARBA" id="ARBA00023186"/>
    </source>
</evidence>
<dbReference type="Gene3D" id="1.10.287.110">
    <property type="entry name" value="DnaJ domain"/>
    <property type="match status" value="1"/>
</dbReference>
<keyword evidence="4" id="KW-1185">Reference proteome</keyword>
<feature type="domain" description="J" evidence="2">
    <location>
        <begin position="13"/>
        <end position="75"/>
    </location>
</feature>
<dbReference type="EMBL" id="RQHV01000032">
    <property type="protein sequence ID" value="TGN13183.1"/>
    <property type="molecule type" value="Genomic_DNA"/>
</dbReference>
<name>A0A4R9LTM5_9LEPT</name>
<dbReference type="OrthoDB" id="9779889at2"/>
<dbReference type="SMART" id="SM00271">
    <property type="entry name" value="DnaJ"/>
    <property type="match status" value="1"/>
</dbReference>
<gene>
    <name evidence="3" type="ORF">EHS11_04615</name>
</gene>
<dbReference type="AlphaFoldDB" id="A0A4R9LTM5"/>
<organism evidence="3 4">
    <name type="scientific">Leptospira ilyithenensis</name>
    <dbReference type="NCBI Taxonomy" id="2484901"/>
    <lineage>
        <taxon>Bacteria</taxon>
        <taxon>Pseudomonadati</taxon>
        <taxon>Spirochaetota</taxon>
        <taxon>Spirochaetia</taxon>
        <taxon>Leptospirales</taxon>
        <taxon>Leptospiraceae</taxon>
        <taxon>Leptospira</taxon>
    </lineage>
</organism>
<evidence type="ECO:0000313" key="3">
    <source>
        <dbReference type="EMBL" id="TGN13183.1"/>
    </source>
</evidence>